<accession>A0ABD5YN14</accession>
<name>A0ABD5YN14_9EURY</name>
<sequence>MIAYDAVFPAQTGDKKLTSFLDGKTTEFSGLTPKTSVTEIRSNIETGLVQEVLPAIKRAQIRGNFGSHQTTLAVSAVVQDDPNGYTGDAIDFLFKEGGLKHTGDDSSWGRGESREAMSCRRFSGCSTGMGSHSRGVSTTIAS</sequence>
<evidence type="ECO:0000313" key="1">
    <source>
        <dbReference type="EMBL" id="MFC7189038.1"/>
    </source>
</evidence>
<dbReference type="RefSeq" id="WP_390204626.1">
    <property type="nucleotide sequence ID" value="NZ_JBHTAX010000001.1"/>
</dbReference>
<reference evidence="1 2" key="1">
    <citation type="journal article" date="2019" name="Int. J. Syst. Evol. Microbiol.">
        <title>The Global Catalogue of Microorganisms (GCM) 10K type strain sequencing project: providing services to taxonomists for standard genome sequencing and annotation.</title>
        <authorList>
            <consortium name="The Broad Institute Genomics Platform"/>
            <consortium name="The Broad Institute Genome Sequencing Center for Infectious Disease"/>
            <person name="Wu L."/>
            <person name="Ma J."/>
        </authorList>
    </citation>
    <scope>NUCLEOTIDE SEQUENCE [LARGE SCALE GENOMIC DNA]</scope>
    <source>
        <strain evidence="1 2">RDMS1</strain>
    </source>
</reference>
<dbReference type="EMBL" id="JBHTAX010000001">
    <property type="protein sequence ID" value="MFC7189038.1"/>
    <property type="molecule type" value="Genomic_DNA"/>
</dbReference>
<protein>
    <submittedName>
        <fullName evidence="1">Uncharacterized protein</fullName>
    </submittedName>
</protein>
<comment type="caution">
    <text evidence="1">The sequence shown here is derived from an EMBL/GenBank/DDBJ whole genome shotgun (WGS) entry which is preliminary data.</text>
</comment>
<keyword evidence="2" id="KW-1185">Reference proteome</keyword>
<gene>
    <name evidence="1" type="ORF">ACFQL7_03685</name>
</gene>
<organism evidence="1 2">
    <name type="scientific">Halocatena marina</name>
    <dbReference type="NCBI Taxonomy" id="2934937"/>
    <lineage>
        <taxon>Archaea</taxon>
        <taxon>Methanobacteriati</taxon>
        <taxon>Methanobacteriota</taxon>
        <taxon>Stenosarchaea group</taxon>
        <taxon>Halobacteria</taxon>
        <taxon>Halobacteriales</taxon>
        <taxon>Natronomonadaceae</taxon>
        <taxon>Halocatena</taxon>
    </lineage>
</organism>
<evidence type="ECO:0000313" key="2">
    <source>
        <dbReference type="Proteomes" id="UP001596417"/>
    </source>
</evidence>
<dbReference type="Proteomes" id="UP001596417">
    <property type="component" value="Unassembled WGS sequence"/>
</dbReference>
<proteinExistence type="predicted"/>
<dbReference type="AlphaFoldDB" id="A0ABD5YN14"/>